<evidence type="ECO:0000313" key="8">
    <source>
        <dbReference type="Proteomes" id="UP000005561"/>
    </source>
</evidence>
<dbReference type="PANTHER" id="PTHR30520:SF8">
    <property type="entry name" value="NITRITE TRANSPORTER NIRC"/>
    <property type="match status" value="1"/>
</dbReference>
<evidence type="ECO:0000256" key="1">
    <source>
        <dbReference type="ARBA" id="ARBA00004141"/>
    </source>
</evidence>
<organism evidence="7 8">
    <name type="scientific">Marvinbryantia formatexigens DSM 14469</name>
    <dbReference type="NCBI Taxonomy" id="478749"/>
    <lineage>
        <taxon>Bacteria</taxon>
        <taxon>Bacillati</taxon>
        <taxon>Bacillota</taxon>
        <taxon>Clostridia</taxon>
        <taxon>Lachnospirales</taxon>
        <taxon>Lachnospiraceae</taxon>
        <taxon>Marvinbryantia</taxon>
    </lineage>
</organism>
<evidence type="ECO:0000256" key="5">
    <source>
        <dbReference type="ARBA" id="ARBA00049660"/>
    </source>
</evidence>
<name>C6LFP3_9FIRM</name>
<dbReference type="InterPro" id="IPR024002">
    <property type="entry name" value="For/NO2_transpt_CS"/>
</dbReference>
<feature type="transmembrane region" description="Helical" evidence="6">
    <location>
        <begin position="154"/>
        <end position="171"/>
    </location>
</feature>
<dbReference type="Gene3D" id="1.20.1080.10">
    <property type="entry name" value="Glycerol uptake facilitator protein"/>
    <property type="match status" value="1"/>
</dbReference>
<feature type="transmembrane region" description="Helical" evidence="6">
    <location>
        <begin position="222"/>
        <end position="248"/>
    </location>
</feature>
<protein>
    <submittedName>
        <fullName evidence="7">Formate/nitrite transporter</fullName>
    </submittedName>
</protein>
<feature type="transmembrane region" description="Helical" evidence="6">
    <location>
        <begin position="60"/>
        <end position="81"/>
    </location>
</feature>
<dbReference type="GO" id="GO:0015499">
    <property type="term" value="F:formate transmembrane transporter activity"/>
    <property type="evidence" value="ECO:0007669"/>
    <property type="project" value="TreeGrafter"/>
</dbReference>
<dbReference type="Pfam" id="PF01226">
    <property type="entry name" value="Form_Nir_trans"/>
    <property type="match status" value="1"/>
</dbReference>
<evidence type="ECO:0000313" key="7">
    <source>
        <dbReference type="EMBL" id="EET60628.1"/>
    </source>
</evidence>
<evidence type="ECO:0000256" key="3">
    <source>
        <dbReference type="ARBA" id="ARBA00022989"/>
    </source>
</evidence>
<dbReference type="RefSeq" id="WP_006862237.1">
    <property type="nucleotide sequence ID" value="NZ_ACCL02000010.1"/>
</dbReference>
<dbReference type="Proteomes" id="UP000005561">
    <property type="component" value="Unassembled WGS sequence"/>
</dbReference>
<keyword evidence="3 6" id="KW-1133">Transmembrane helix</keyword>
<feature type="transmembrane region" description="Helical" evidence="6">
    <location>
        <begin position="183"/>
        <end position="202"/>
    </location>
</feature>
<accession>C6LFP3</accession>
<dbReference type="AlphaFoldDB" id="C6LFP3"/>
<keyword evidence="2 6" id="KW-0812">Transmembrane</keyword>
<dbReference type="STRING" id="168384.SAMN05660368_02052"/>
<dbReference type="PROSITE" id="PS01006">
    <property type="entry name" value="FORMATE_NITRITE_TP_2"/>
    <property type="match status" value="1"/>
</dbReference>
<feature type="transmembrane region" description="Helical" evidence="6">
    <location>
        <begin position="27"/>
        <end position="48"/>
    </location>
</feature>
<evidence type="ECO:0000256" key="2">
    <source>
        <dbReference type="ARBA" id="ARBA00022692"/>
    </source>
</evidence>
<dbReference type="PANTHER" id="PTHR30520">
    <property type="entry name" value="FORMATE TRANSPORTER-RELATED"/>
    <property type="match status" value="1"/>
</dbReference>
<dbReference type="eggNOG" id="COG2116">
    <property type="taxonomic scope" value="Bacteria"/>
</dbReference>
<dbReference type="GO" id="GO:0005886">
    <property type="term" value="C:plasma membrane"/>
    <property type="evidence" value="ECO:0007669"/>
    <property type="project" value="TreeGrafter"/>
</dbReference>
<dbReference type="InterPro" id="IPR000292">
    <property type="entry name" value="For/NO2_transpt"/>
</dbReference>
<comment type="caution">
    <text evidence="7">The sequence shown here is derived from an EMBL/GenBank/DDBJ whole genome shotgun (WGS) entry which is preliminary data.</text>
</comment>
<dbReference type="OrthoDB" id="9786493at2"/>
<comment type="subcellular location">
    <subcellularLocation>
        <location evidence="1">Membrane</location>
        <topology evidence="1">Multi-pass membrane protein</topology>
    </subcellularLocation>
</comment>
<comment type="similarity">
    <text evidence="5">Belongs to the FNT transporter (TC 1.A.16) family.</text>
</comment>
<keyword evidence="4 6" id="KW-0472">Membrane</keyword>
<reference evidence="7" key="1">
    <citation type="submission" date="2009-07" db="EMBL/GenBank/DDBJ databases">
        <authorList>
            <person name="Weinstock G."/>
            <person name="Sodergren E."/>
            <person name="Clifton S."/>
            <person name="Fulton L."/>
            <person name="Fulton B."/>
            <person name="Courtney L."/>
            <person name="Fronick C."/>
            <person name="Harrison M."/>
            <person name="Strong C."/>
            <person name="Farmer C."/>
            <person name="Delahaunty K."/>
            <person name="Markovic C."/>
            <person name="Hall O."/>
            <person name="Minx P."/>
            <person name="Tomlinson C."/>
            <person name="Mitreva M."/>
            <person name="Nelson J."/>
            <person name="Hou S."/>
            <person name="Wollam A."/>
            <person name="Pepin K.H."/>
            <person name="Johnson M."/>
            <person name="Bhonagiri V."/>
            <person name="Nash W.E."/>
            <person name="Warren W."/>
            <person name="Chinwalla A."/>
            <person name="Mardis E.R."/>
            <person name="Wilson R.K."/>
        </authorList>
    </citation>
    <scope>NUCLEOTIDE SEQUENCE [LARGE SCALE GENOMIC DNA]</scope>
    <source>
        <strain evidence="7">DSM 14469</strain>
    </source>
</reference>
<evidence type="ECO:0000256" key="4">
    <source>
        <dbReference type="ARBA" id="ARBA00023136"/>
    </source>
</evidence>
<dbReference type="EMBL" id="ACCL02000010">
    <property type="protein sequence ID" value="EET60628.1"/>
    <property type="molecule type" value="Genomic_DNA"/>
</dbReference>
<evidence type="ECO:0000256" key="6">
    <source>
        <dbReference type="SAM" id="Phobius"/>
    </source>
</evidence>
<dbReference type="InterPro" id="IPR023271">
    <property type="entry name" value="Aquaporin-like"/>
</dbReference>
<sequence length="253" mass="26470">MFQEDYKAASNTALAKSNFLKKNPAGYFISSMMAGLYIAFGSILMGIVGGYMTGQPAQKLVCGIIFSVGLCFVTVAGAELFTGNNFVMSVGALKKTVTWAQTAKVWVVCYLGNLVGSVVAAGIFTMTGIPGSGDVGAFFENTAVAKATGTPANLFAKAILCNILVCVAIWCGTRLKSEGAKIVMNFCCVGTFVTCGFEHSIANMTFLSVGMMNGAAVGLGGFLYNLLIVTLGNMVGGIVFVALPYYFISKEKA</sequence>
<gene>
    <name evidence="7" type="primary">fnt</name>
    <name evidence="7" type="ORF">BRYFOR_07446</name>
</gene>
<keyword evidence="8" id="KW-1185">Reference proteome</keyword>
<proteinExistence type="inferred from homology"/>